<dbReference type="Gene3D" id="3.10.50.40">
    <property type="match status" value="1"/>
</dbReference>
<dbReference type="GO" id="GO:0044183">
    <property type="term" value="F:protein folding chaperone"/>
    <property type="evidence" value="ECO:0007669"/>
    <property type="project" value="TreeGrafter"/>
</dbReference>
<proteinExistence type="inferred from homology"/>
<evidence type="ECO:0000256" key="11">
    <source>
        <dbReference type="HAMAP-Rule" id="MF_00303"/>
    </source>
</evidence>
<dbReference type="SUPFAM" id="SSF54534">
    <property type="entry name" value="FKBP-like"/>
    <property type="match status" value="1"/>
</dbReference>
<keyword evidence="6 11" id="KW-0697">Rotamase</keyword>
<evidence type="ECO:0000256" key="4">
    <source>
        <dbReference type="ARBA" id="ARBA00016902"/>
    </source>
</evidence>
<dbReference type="InterPro" id="IPR046357">
    <property type="entry name" value="PPIase_dom_sf"/>
</dbReference>
<dbReference type="Gene3D" id="1.10.3120.10">
    <property type="entry name" value="Trigger factor, C-terminal domain"/>
    <property type="match status" value="1"/>
</dbReference>
<dbReference type="HAMAP" id="MF_00303">
    <property type="entry name" value="Trigger_factor_Tig"/>
    <property type="match status" value="1"/>
</dbReference>
<dbReference type="GO" id="GO:0015031">
    <property type="term" value="P:protein transport"/>
    <property type="evidence" value="ECO:0007669"/>
    <property type="project" value="UniProtKB-UniRule"/>
</dbReference>
<dbReference type="EC" id="5.2.1.8" evidence="3 11"/>
<evidence type="ECO:0000256" key="3">
    <source>
        <dbReference type="ARBA" id="ARBA00013194"/>
    </source>
</evidence>
<evidence type="ECO:0000313" key="15">
    <source>
        <dbReference type="EMBL" id="BCM24942.1"/>
    </source>
</evidence>
<evidence type="ECO:0000256" key="9">
    <source>
        <dbReference type="ARBA" id="ARBA00023306"/>
    </source>
</evidence>
<accession>A0A8D5JYQ8</accession>
<keyword evidence="9 11" id="KW-0131">Cell cycle</keyword>
<organism evidence="15 16">
    <name type="scientific">Methyloradius palustris</name>
    <dbReference type="NCBI Taxonomy" id="2778876"/>
    <lineage>
        <taxon>Bacteria</taxon>
        <taxon>Pseudomonadati</taxon>
        <taxon>Pseudomonadota</taxon>
        <taxon>Betaproteobacteria</taxon>
        <taxon>Nitrosomonadales</taxon>
        <taxon>Methylophilaceae</taxon>
        <taxon>Methyloradius</taxon>
    </lineage>
</organism>
<evidence type="ECO:0000259" key="12">
    <source>
        <dbReference type="Pfam" id="PF00254"/>
    </source>
</evidence>
<evidence type="ECO:0000256" key="7">
    <source>
        <dbReference type="ARBA" id="ARBA00023186"/>
    </source>
</evidence>
<dbReference type="GO" id="GO:0051301">
    <property type="term" value="P:cell division"/>
    <property type="evidence" value="ECO:0007669"/>
    <property type="project" value="UniProtKB-KW"/>
</dbReference>
<evidence type="ECO:0000256" key="8">
    <source>
        <dbReference type="ARBA" id="ARBA00023235"/>
    </source>
</evidence>
<dbReference type="AlphaFoldDB" id="A0A8D5JYQ8"/>
<evidence type="ECO:0000256" key="5">
    <source>
        <dbReference type="ARBA" id="ARBA00022618"/>
    </source>
</evidence>
<reference evidence="15" key="1">
    <citation type="journal article" date="2021" name="Arch. Microbiol.">
        <title>Methyloradius palustris gen. nov., sp. nov., a methanol-oxidizing bacterium isolated from snow.</title>
        <authorList>
            <person name="Miyadera T."/>
            <person name="Kojima H."/>
            <person name="Fukui M."/>
        </authorList>
    </citation>
    <scope>NUCLEOTIDE SEQUENCE</scope>
    <source>
        <strain evidence="15">Zm11</strain>
    </source>
</reference>
<dbReference type="RefSeq" id="WP_221765424.1">
    <property type="nucleotide sequence ID" value="NZ_AP024110.1"/>
</dbReference>
<dbReference type="Pfam" id="PF05698">
    <property type="entry name" value="Trigger_C"/>
    <property type="match status" value="1"/>
</dbReference>
<dbReference type="NCBIfam" id="TIGR00115">
    <property type="entry name" value="tig"/>
    <property type="match status" value="1"/>
</dbReference>
<dbReference type="InterPro" id="IPR005215">
    <property type="entry name" value="Trig_fac"/>
</dbReference>
<protein>
    <recommendedName>
        <fullName evidence="4 11">Trigger factor</fullName>
        <shortName evidence="11">TF</shortName>
        <ecNumber evidence="3 11">5.2.1.8</ecNumber>
    </recommendedName>
    <alternativeName>
        <fullName evidence="10 11">PPIase</fullName>
    </alternativeName>
</protein>
<dbReference type="PANTHER" id="PTHR30560">
    <property type="entry name" value="TRIGGER FACTOR CHAPERONE AND PEPTIDYL-PROLYL CIS/TRANS ISOMERASE"/>
    <property type="match status" value="1"/>
</dbReference>
<dbReference type="InterPro" id="IPR008881">
    <property type="entry name" value="Trigger_fac_ribosome-bd_bac"/>
</dbReference>
<feature type="domain" description="PPIase FKBP-type" evidence="12">
    <location>
        <begin position="156"/>
        <end position="238"/>
    </location>
</feature>
<dbReference type="InterPro" id="IPR008880">
    <property type="entry name" value="Trigger_fac_C"/>
</dbReference>
<dbReference type="InterPro" id="IPR001179">
    <property type="entry name" value="PPIase_FKBP_dom"/>
</dbReference>
<dbReference type="Gene3D" id="3.30.70.1050">
    <property type="entry name" value="Trigger factor ribosome-binding domain"/>
    <property type="match status" value="1"/>
</dbReference>
<dbReference type="KEGG" id="mpau:ZMTM_12010"/>
<keyword evidence="16" id="KW-1185">Reference proteome</keyword>
<comment type="domain">
    <text evidence="11">Consists of 3 domains; the N-terminus binds the ribosome, the middle domain has PPIase activity, while the C-terminus has intrinsic chaperone activity on its own.</text>
</comment>
<dbReference type="EMBL" id="AP024110">
    <property type="protein sequence ID" value="BCM24942.1"/>
    <property type="molecule type" value="Genomic_DNA"/>
</dbReference>
<dbReference type="PANTHER" id="PTHR30560:SF3">
    <property type="entry name" value="TRIGGER FACTOR-LIKE PROTEIN TIG, CHLOROPLASTIC"/>
    <property type="match status" value="1"/>
</dbReference>
<comment type="catalytic activity">
    <reaction evidence="1 11">
        <text>[protein]-peptidylproline (omega=180) = [protein]-peptidylproline (omega=0)</text>
        <dbReference type="Rhea" id="RHEA:16237"/>
        <dbReference type="Rhea" id="RHEA-COMP:10747"/>
        <dbReference type="Rhea" id="RHEA-COMP:10748"/>
        <dbReference type="ChEBI" id="CHEBI:83833"/>
        <dbReference type="ChEBI" id="CHEBI:83834"/>
        <dbReference type="EC" id="5.2.1.8"/>
    </reaction>
</comment>
<name>A0A8D5JYQ8_9PROT</name>
<evidence type="ECO:0000313" key="16">
    <source>
        <dbReference type="Proteomes" id="UP000826722"/>
    </source>
</evidence>
<dbReference type="PIRSF" id="PIRSF003095">
    <property type="entry name" value="Trigger_factor"/>
    <property type="match status" value="1"/>
</dbReference>
<dbReference type="InterPro" id="IPR037041">
    <property type="entry name" value="Trigger_fac_C_sf"/>
</dbReference>
<dbReference type="GO" id="GO:0043022">
    <property type="term" value="F:ribosome binding"/>
    <property type="evidence" value="ECO:0007669"/>
    <property type="project" value="TreeGrafter"/>
</dbReference>
<dbReference type="SUPFAM" id="SSF109998">
    <property type="entry name" value="Triger factor/SurA peptide-binding domain-like"/>
    <property type="match status" value="1"/>
</dbReference>
<keyword evidence="5 11" id="KW-0132">Cell division</keyword>
<feature type="domain" description="Trigger factor C-terminal" evidence="14">
    <location>
        <begin position="264"/>
        <end position="415"/>
    </location>
</feature>
<dbReference type="GO" id="GO:0043335">
    <property type="term" value="P:protein unfolding"/>
    <property type="evidence" value="ECO:0007669"/>
    <property type="project" value="TreeGrafter"/>
</dbReference>
<keyword evidence="8 11" id="KW-0413">Isomerase</keyword>
<feature type="domain" description="Trigger factor ribosome-binding bacterial" evidence="13">
    <location>
        <begin position="1"/>
        <end position="144"/>
    </location>
</feature>
<evidence type="ECO:0000256" key="6">
    <source>
        <dbReference type="ARBA" id="ARBA00023110"/>
    </source>
</evidence>
<dbReference type="GO" id="GO:0051083">
    <property type="term" value="P:'de novo' cotranslational protein folding"/>
    <property type="evidence" value="ECO:0007669"/>
    <property type="project" value="TreeGrafter"/>
</dbReference>
<dbReference type="InterPro" id="IPR036611">
    <property type="entry name" value="Trigger_fac_ribosome-bd_sf"/>
</dbReference>
<keyword evidence="7 11" id="KW-0143">Chaperone</keyword>
<dbReference type="InterPro" id="IPR027304">
    <property type="entry name" value="Trigger_fact/SurA_dom_sf"/>
</dbReference>
<evidence type="ECO:0000259" key="14">
    <source>
        <dbReference type="Pfam" id="PF05698"/>
    </source>
</evidence>
<comment type="subcellular location">
    <subcellularLocation>
        <location evidence="11">Cytoplasm</location>
    </subcellularLocation>
    <text evidence="11">About half TF is bound to the ribosome near the polypeptide exit tunnel while the other half is free in the cytoplasm.</text>
</comment>
<keyword evidence="11" id="KW-0963">Cytoplasm</keyword>
<gene>
    <name evidence="11 15" type="primary">tig</name>
    <name evidence="15" type="ORF">ZMTM_12010</name>
</gene>
<sequence length="434" mass="48285">MAATVETISNLERRITISVPLKPLQDEVSQRINRLARTAKLPGFRPGKVPLKLVEQQYGAQVRDEVFSNTVERTFSDAVEENKLRVAGFPNIEHKPFGEAAEAFEYTATFEVFPEIKIGDLSKAKIERPALEVGEADVKKTIDVLVKQRATYEPVKRAAKKGDKVAIKLIASIDGAEVERSGDEGIQLILGEGGRVPEFDESILGNKAGASKTFEINYPADHKPEQLAGKTVAYDVTVVSVEQAILPALDADFARTLGVEDGDVEKMQAEIKQSLEQEVSKRVRANVKEQVFKALLENVEIELPKAIISAEINRLMQSTKNDLERRGVDLSNVTLEPSMFEDQAKRHASLRLILSELVVKNELQANPDQIRAMVDQFAQSFERPADVVRWYYEDTKRLDEPAALATEENVVTWVLASAKVSDKKVKFDELMGNA</sequence>
<dbReference type="Pfam" id="PF05697">
    <property type="entry name" value="Trigger_N"/>
    <property type="match status" value="1"/>
</dbReference>
<comment type="similarity">
    <text evidence="2 11">Belongs to the FKBP-type PPIase family. Tig subfamily.</text>
</comment>
<dbReference type="GO" id="GO:0003755">
    <property type="term" value="F:peptidyl-prolyl cis-trans isomerase activity"/>
    <property type="evidence" value="ECO:0007669"/>
    <property type="project" value="UniProtKB-UniRule"/>
</dbReference>
<dbReference type="Proteomes" id="UP000826722">
    <property type="component" value="Chromosome"/>
</dbReference>
<dbReference type="Pfam" id="PF00254">
    <property type="entry name" value="FKBP_C"/>
    <property type="match status" value="1"/>
</dbReference>
<comment type="function">
    <text evidence="11">Involved in protein export. Acts as a chaperone by maintaining the newly synthesized protein in an open conformation. Functions as a peptidyl-prolyl cis-trans isomerase.</text>
</comment>
<dbReference type="GO" id="GO:0005737">
    <property type="term" value="C:cytoplasm"/>
    <property type="evidence" value="ECO:0007669"/>
    <property type="project" value="UniProtKB-SubCell"/>
</dbReference>
<dbReference type="SUPFAM" id="SSF102735">
    <property type="entry name" value="Trigger factor ribosome-binding domain"/>
    <property type="match status" value="1"/>
</dbReference>
<evidence type="ECO:0000256" key="10">
    <source>
        <dbReference type="ARBA" id="ARBA00029986"/>
    </source>
</evidence>
<evidence type="ECO:0000256" key="2">
    <source>
        <dbReference type="ARBA" id="ARBA00005464"/>
    </source>
</evidence>
<evidence type="ECO:0000256" key="1">
    <source>
        <dbReference type="ARBA" id="ARBA00000971"/>
    </source>
</evidence>
<evidence type="ECO:0000259" key="13">
    <source>
        <dbReference type="Pfam" id="PF05697"/>
    </source>
</evidence>